<sequence>MGGAAVDGRSARSAQKRREIVEGARAVFARDGYGRATVDDITAEAGASTRTVYNHFPGGKSELFNAAILAGSEEVVAAELAVFSRYLDPERPPRPEDLERDLLALVRRRTALVHEHPVHFAMVRQIQAEVRHLPPDVVAAWQATGPAAAAAELARRLAAFADLGLLDLHGERPARVAAHLTHLAGTEVVTRSGYGSLPMDEGLVEEILSSGVRAFLRAYAACPRDGSVTES</sequence>
<dbReference type="InterPro" id="IPR001647">
    <property type="entry name" value="HTH_TetR"/>
</dbReference>
<organism evidence="4 5">
    <name type="scientific">Mangrovactinospora gilvigrisea</name>
    <dbReference type="NCBI Taxonomy" id="1428644"/>
    <lineage>
        <taxon>Bacteria</taxon>
        <taxon>Bacillati</taxon>
        <taxon>Actinomycetota</taxon>
        <taxon>Actinomycetes</taxon>
        <taxon>Kitasatosporales</taxon>
        <taxon>Streptomycetaceae</taxon>
        <taxon>Mangrovactinospora</taxon>
    </lineage>
</organism>
<protein>
    <recommendedName>
        <fullName evidence="3">HTH tetR-type domain-containing protein</fullName>
    </recommendedName>
</protein>
<dbReference type="PANTHER" id="PTHR30055">
    <property type="entry name" value="HTH-TYPE TRANSCRIPTIONAL REGULATOR RUTR"/>
    <property type="match status" value="1"/>
</dbReference>
<comment type="caution">
    <text evidence="4">The sequence shown here is derived from an EMBL/GenBank/DDBJ whole genome shotgun (WGS) entry which is preliminary data.</text>
</comment>
<dbReference type="Gene3D" id="1.10.357.10">
    <property type="entry name" value="Tetracycline Repressor, domain 2"/>
    <property type="match status" value="1"/>
</dbReference>
<keyword evidence="1 2" id="KW-0238">DNA-binding</keyword>
<dbReference type="SUPFAM" id="SSF46689">
    <property type="entry name" value="Homeodomain-like"/>
    <property type="match status" value="1"/>
</dbReference>
<gene>
    <name evidence="4" type="ORF">BIV57_15315</name>
</gene>
<dbReference type="AlphaFoldDB" id="A0A1J7BD96"/>
<evidence type="ECO:0000259" key="3">
    <source>
        <dbReference type="PROSITE" id="PS50977"/>
    </source>
</evidence>
<evidence type="ECO:0000256" key="1">
    <source>
        <dbReference type="ARBA" id="ARBA00023125"/>
    </source>
</evidence>
<evidence type="ECO:0000313" key="5">
    <source>
        <dbReference type="Proteomes" id="UP000243342"/>
    </source>
</evidence>
<dbReference type="PANTHER" id="PTHR30055:SF146">
    <property type="entry name" value="HTH-TYPE TRANSCRIPTIONAL DUAL REGULATOR CECR"/>
    <property type="match status" value="1"/>
</dbReference>
<dbReference type="GO" id="GO:0000976">
    <property type="term" value="F:transcription cis-regulatory region binding"/>
    <property type="evidence" value="ECO:0007669"/>
    <property type="project" value="TreeGrafter"/>
</dbReference>
<dbReference type="PROSITE" id="PS50977">
    <property type="entry name" value="HTH_TETR_2"/>
    <property type="match status" value="1"/>
</dbReference>
<feature type="DNA-binding region" description="H-T-H motif" evidence="2">
    <location>
        <begin position="37"/>
        <end position="56"/>
    </location>
</feature>
<evidence type="ECO:0000313" key="4">
    <source>
        <dbReference type="EMBL" id="OIV36622.1"/>
    </source>
</evidence>
<reference evidence="4 5" key="1">
    <citation type="submission" date="2016-10" db="EMBL/GenBank/DDBJ databases">
        <title>Genome sequence of Streptomyces gilvigriseus MUSC 26.</title>
        <authorList>
            <person name="Lee L.-H."/>
            <person name="Ser H.-L."/>
        </authorList>
    </citation>
    <scope>NUCLEOTIDE SEQUENCE [LARGE SCALE GENOMIC DNA]</scope>
    <source>
        <strain evidence="4 5">MUSC 26</strain>
    </source>
</reference>
<dbReference type="Proteomes" id="UP000243342">
    <property type="component" value="Unassembled WGS sequence"/>
</dbReference>
<accession>A0A1J7BD96</accession>
<dbReference type="Pfam" id="PF14246">
    <property type="entry name" value="TetR_C_7"/>
    <property type="match status" value="1"/>
</dbReference>
<dbReference type="GO" id="GO:0003700">
    <property type="term" value="F:DNA-binding transcription factor activity"/>
    <property type="evidence" value="ECO:0007669"/>
    <property type="project" value="TreeGrafter"/>
</dbReference>
<dbReference type="RefSeq" id="WP_071657426.1">
    <property type="nucleotide sequence ID" value="NZ_MLCF01000083.1"/>
</dbReference>
<name>A0A1J7BD96_9ACTN</name>
<dbReference type="InterPro" id="IPR039536">
    <property type="entry name" value="TetR_C_Proteobacteria"/>
</dbReference>
<feature type="domain" description="HTH tetR-type" evidence="3">
    <location>
        <begin position="14"/>
        <end position="74"/>
    </location>
</feature>
<proteinExistence type="predicted"/>
<keyword evidence="5" id="KW-1185">Reference proteome</keyword>
<dbReference type="Pfam" id="PF00440">
    <property type="entry name" value="TetR_N"/>
    <property type="match status" value="1"/>
</dbReference>
<evidence type="ECO:0000256" key="2">
    <source>
        <dbReference type="PROSITE-ProRule" id="PRU00335"/>
    </source>
</evidence>
<dbReference type="STRING" id="1428644.BIV57_15315"/>
<dbReference type="InterPro" id="IPR050109">
    <property type="entry name" value="HTH-type_TetR-like_transc_reg"/>
</dbReference>
<dbReference type="EMBL" id="MLCF01000083">
    <property type="protein sequence ID" value="OIV36622.1"/>
    <property type="molecule type" value="Genomic_DNA"/>
</dbReference>
<dbReference type="OrthoDB" id="7186128at2"/>
<dbReference type="InterPro" id="IPR009057">
    <property type="entry name" value="Homeodomain-like_sf"/>
</dbReference>